<accession>A0AAW9KLG8</accession>
<reference evidence="1" key="1">
    <citation type="submission" date="2019-11" db="EMBL/GenBank/DDBJ databases">
        <title>Characterization of Clostridium perfringens isolates from swine manure treated agricultural soils.</title>
        <authorList>
            <person name="Wushke S.T."/>
        </authorList>
    </citation>
    <scope>NUCLEOTIDE SEQUENCE</scope>
    <source>
        <strain evidence="1">X62</strain>
    </source>
</reference>
<sequence>TITDETLMETIKLRDFKKAGTEGIDACKIKSIILPLLADHVLREANHYIRLLKKCEDMD</sequence>
<evidence type="ECO:0000313" key="2">
    <source>
        <dbReference type="Proteomes" id="UP001288944"/>
    </source>
</evidence>
<name>A0AAW9KLG8_CLOPF</name>
<proteinExistence type="predicted"/>
<gene>
    <name evidence="1" type="ORF">GNF83_19605</name>
</gene>
<evidence type="ECO:0000313" key="1">
    <source>
        <dbReference type="EMBL" id="MDZ7543339.1"/>
    </source>
</evidence>
<dbReference type="Proteomes" id="UP001288944">
    <property type="component" value="Unassembled WGS sequence"/>
</dbReference>
<dbReference type="EMBL" id="WNUR01001077">
    <property type="protein sequence ID" value="MDZ7543339.1"/>
    <property type="molecule type" value="Genomic_DNA"/>
</dbReference>
<dbReference type="Gene3D" id="1.20.1260.120">
    <property type="entry name" value="Protein of unknown function DUF2935"/>
    <property type="match status" value="1"/>
</dbReference>
<protein>
    <submittedName>
        <fullName evidence="1">DUF2935 domain-containing protein</fullName>
    </submittedName>
</protein>
<dbReference type="Pfam" id="PF11155">
    <property type="entry name" value="DUF2935"/>
    <property type="match status" value="1"/>
</dbReference>
<dbReference type="AlphaFoldDB" id="A0AAW9KLG8"/>
<dbReference type="InterPro" id="IPR021328">
    <property type="entry name" value="CotB-like"/>
</dbReference>
<dbReference type="SUPFAM" id="SSF158430">
    <property type="entry name" value="Bacillus cereus metalloprotein-like"/>
    <property type="match status" value="1"/>
</dbReference>
<organism evidence="1 2">
    <name type="scientific">Clostridium perfringens</name>
    <dbReference type="NCBI Taxonomy" id="1502"/>
    <lineage>
        <taxon>Bacteria</taxon>
        <taxon>Bacillati</taxon>
        <taxon>Bacillota</taxon>
        <taxon>Clostridia</taxon>
        <taxon>Eubacteriales</taxon>
        <taxon>Clostridiaceae</taxon>
        <taxon>Clostridium</taxon>
    </lineage>
</organism>
<comment type="caution">
    <text evidence="1">The sequence shown here is derived from an EMBL/GenBank/DDBJ whole genome shotgun (WGS) entry which is preliminary data.</text>
</comment>
<feature type="non-terminal residue" evidence="1">
    <location>
        <position position="1"/>
    </location>
</feature>